<organism evidence="2 3">
    <name type="scientific">Reticulibacter mediterranei</name>
    <dbReference type="NCBI Taxonomy" id="2778369"/>
    <lineage>
        <taxon>Bacteria</taxon>
        <taxon>Bacillati</taxon>
        <taxon>Chloroflexota</taxon>
        <taxon>Ktedonobacteria</taxon>
        <taxon>Ktedonobacterales</taxon>
        <taxon>Reticulibacteraceae</taxon>
        <taxon>Reticulibacter</taxon>
    </lineage>
</organism>
<dbReference type="PANTHER" id="PTHR33516">
    <property type="entry name" value="LEXA REPRESSOR"/>
    <property type="match status" value="1"/>
</dbReference>
<evidence type="ECO:0000313" key="3">
    <source>
        <dbReference type="Proteomes" id="UP000597444"/>
    </source>
</evidence>
<proteinExistence type="predicted"/>
<dbReference type="Proteomes" id="UP000597444">
    <property type="component" value="Unassembled WGS sequence"/>
</dbReference>
<dbReference type="CDD" id="cd06529">
    <property type="entry name" value="S24_LexA-like"/>
    <property type="match status" value="1"/>
</dbReference>
<dbReference type="SUPFAM" id="SSF51306">
    <property type="entry name" value="LexA/Signal peptidase"/>
    <property type="match status" value="1"/>
</dbReference>
<evidence type="ECO:0000259" key="1">
    <source>
        <dbReference type="Pfam" id="PF00717"/>
    </source>
</evidence>
<protein>
    <recommendedName>
        <fullName evidence="1">Peptidase S24/S26A/S26B/S26C domain-containing protein</fullName>
    </recommendedName>
</protein>
<dbReference type="Pfam" id="PF00717">
    <property type="entry name" value="Peptidase_S24"/>
    <property type="match status" value="1"/>
</dbReference>
<dbReference type="InterPro" id="IPR050077">
    <property type="entry name" value="LexA_repressor"/>
</dbReference>
<dbReference type="EMBL" id="BNJK01000003">
    <property type="protein sequence ID" value="GHP00810.1"/>
    <property type="molecule type" value="Genomic_DNA"/>
</dbReference>
<evidence type="ECO:0000313" key="2">
    <source>
        <dbReference type="EMBL" id="GHP00810.1"/>
    </source>
</evidence>
<keyword evidence="3" id="KW-1185">Reference proteome</keyword>
<gene>
    <name evidence="2" type="ORF">KSF_108570</name>
</gene>
<sequence length="153" mass="16864">MSDALPPSSEWQPGGETTGFPSPAHLWRERVLSLNDVLLCPEATYFVCVRGHAMRKAGISDHDLLVVDRSVPARNGSFVVAQVETTFVVRRLSLEGARMRLLSAHPSYPPIEVEPSVAIWGVVIYVLHATTPWSKQRLKETLPAPKPSSDPDL</sequence>
<comment type="caution">
    <text evidence="2">The sequence shown here is derived from an EMBL/GenBank/DDBJ whole genome shotgun (WGS) entry which is preliminary data.</text>
</comment>
<dbReference type="InterPro" id="IPR036286">
    <property type="entry name" value="LexA/Signal_pep-like_sf"/>
</dbReference>
<dbReference type="Gene3D" id="2.10.109.10">
    <property type="entry name" value="Umud Fragment, subunit A"/>
    <property type="match status" value="1"/>
</dbReference>
<name>A0A8J3N743_9CHLR</name>
<dbReference type="InterPro" id="IPR015927">
    <property type="entry name" value="Peptidase_S24_S26A/B/C"/>
</dbReference>
<accession>A0A8J3N743</accession>
<dbReference type="InterPro" id="IPR039418">
    <property type="entry name" value="LexA-like"/>
</dbReference>
<dbReference type="AlphaFoldDB" id="A0A8J3N743"/>
<dbReference type="PANTHER" id="PTHR33516:SF2">
    <property type="entry name" value="LEXA REPRESSOR-RELATED"/>
    <property type="match status" value="1"/>
</dbReference>
<feature type="domain" description="Peptidase S24/S26A/S26B/S26C" evidence="1">
    <location>
        <begin position="18"/>
        <end position="124"/>
    </location>
</feature>
<reference evidence="2" key="1">
    <citation type="submission" date="2020-10" db="EMBL/GenBank/DDBJ databases">
        <title>Taxonomic study of unclassified bacteria belonging to the class Ktedonobacteria.</title>
        <authorList>
            <person name="Yabe S."/>
            <person name="Wang C.M."/>
            <person name="Zheng Y."/>
            <person name="Sakai Y."/>
            <person name="Cavaletti L."/>
            <person name="Monciardini P."/>
            <person name="Donadio S."/>
        </authorList>
    </citation>
    <scope>NUCLEOTIDE SEQUENCE</scope>
    <source>
        <strain evidence="2">ID150040</strain>
    </source>
</reference>
<dbReference type="RefSeq" id="WP_220211390.1">
    <property type="nucleotide sequence ID" value="NZ_BNJK01000003.1"/>
</dbReference>